<dbReference type="PANTHER" id="PTHR11360">
    <property type="entry name" value="MONOCARBOXYLATE TRANSPORTER"/>
    <property type="match status" value="1"/>
</dbReference>
<feature type="transmembrane region" description="Helical" evidence="4">
    <location>
        <begin position="281"/>
        <end position="302"/>
    </location>
</feature>
<dbReference type="Pfam" id="PF07690">
    <property type="entry name" value="MFS_1"/>
    <property type="match status" value="1"/>
</dbReference>
<dbReference type="SUPFAM" id="SSF103473">
    <property type="entry name" value="MFS general substrate transporter"/>
    <property type="match status" value="1"/>
</dbReference>
<organism evidence="6 7">
    <name type="scientific">Hirsutella minnesotensis 3608</name>
    <dbReference type="NCBI Taxonomy" id="1043627"/>
    <lineage>
        <taxon>Eukaryota</taxon>
        <taxon>Fungi</taxon>
        <taxon>Dikarya</taxon>
        <taxon>Ascomycota</taxon>
        <taxon>Pezizomycotina</taxon>
        <taxon>Sordariomycetes</taxon>
        <taxon>Hypocreomycetidae</taxon>
        <taxon>Hypocreales</taxon>
        <taxon>Ophiocordycipitaceae</taxon>
        <taxon>Hirsutella</taxon>
    </lineage>
</organism>
<feature type="region of interest" description="Disordered" evidence="3">
    <location>
        <begin position="43"/>
        <end position="70"/>
    </location>
</feature>
<evidence type="ECO:0000256" key="4">
    <source>
        <dbReference type="SAM" id="Phobius"/>
    </source>
</evidence>
<name>A0A0F7ZLA6_9HYPO</name>
<feature type="transmembrane region" description="Helical" evidence="4">
    <location>
        <begin position="371"/>
        <end position="393"/>
    </location>
</feature>
<sequence>MRGVEEAGRGDNVAQDLMIQVSAGAVVVDGSCGEVAAGRSSASAADEKGVRLTSDGEDEATSPVPAAPPPPPDGGYGWVCTACVATINAHTWGLNSSYGVFLAHYLANDTFPGASPLHYAFVGSLSVSCALIVSPISTICVRELGTKPTMLGGAVLEAVSLICASFATKIWHLFLTQGVLFGLGMGFLFAPSVGIVPQWFTTRRSLANGMSACGSGLGGLLYSFTAGAMIRNLGLQWAFRILGIVAFVVNVACTLLLRDRNKIIGSSQLAFDTTLFRRPEFILLLAFGWFSMLGYVVLIFSLANYANFVGLGASQAALISAFFNLGQAIGRPLVGFFSDRTGRINMSAFTTFLAGLFSLVIWINAKTYGVLIFFAIICGSVGGAFWTTIGPVTAEVVGLKNVPSALSLVWITILLPCLFSEPIALQIVSGTGGYLGTQLFTGVMFVAAAICLVVLRGWKIGQVREVARLTDEAPEHIDPVKVENNEEVNMRSRKAGRKTMVADCCKPRKV</sequence>
<feature type="transmembrane region" description="Helical" evidence="4">
    <location>
        <begin position="119"/>
        <end position="141"/>
    </location>
</feature>
<keyword evidence="4" id="KW-0812">Transmembrane</keyword>
<keyword evidence="7" id="KW-1185">Reference proteome</keyword>
<evidence type="ECO:0000313" key="7">
    <source>
        <dbReference type="Proteomes" id="UP000054481"/>
    </source>
</evidence>
<dbReference type="InterPro" id="IPR036259">
    <property type="entry name" value="MFS_trans_sf"/>
</dbReference>
<evidence type="ECO:0000259" key="5">
    <source>
        <dbReference type="PROSITE" id="PS50850"/>
    </source>
</evidence>
<dbReference type="Gene3D" id="1.20.1250.20">
    <property type="entry name" value="MFS general substrate transporter like domains"/>
    <property type="match status" value="2"/>
</dbReference>
<dbReference type="CDD" id="cd17352">
    <property type="entry name" value="MFS_MCT_SLC16"/>
    <property type="match status" value="1"/>
</dbReference>
<feature type="transmembrane region" description="Helical" evidence="4">
    <location>
        <begin position="153"/>
        <end position="174"/>
    </location>
</feature>
<dbReference type="OrthoDB" id="6499973at2759"/>
<keyword evidence="4" id="KW-0472">Membrane</keyword>
<dbReference type="InterPro" id="IPR020846">
    <property type="entry name" value="MFS_dom"/>
</dbReference>
<feature type="transmembrane region" description="Helical" evidence="4">
    <location>
        <begin position="405"/>
        <end position="428"/>
    </location>
</feature>
<proteinExistence type="inferred from homology"/>
<dbReference type="InterPro" id="IPR050327">
    <property type="entry name" value="Proton-linked_MCT"/>
</dbReference>
<feature type="transmembrane region" description="Helical" evidence="4">
    <location>
        <begin position="434"/>
        <end position="455"/>
    </location>
</feature>
<dbReference type="PROSITE" id="PS50850">
    <property type="entry name" value="MFS"/>
    <property type="match status" value="1"/>
</dbReference>
<comment type="similarity">
    <text evidence="2">Belongs to the major facilitator superfamily. Monocarboxylate porter (TC 2.A.1.13) family.</text>
</comment>
<dbReference type="InterPro" id="IPR011701">
    <property type="entry name" value="MFS"/>
</dbReference>
<dbReference type="AlphaFoldDB" id="A0A0F7ZLA6"/>
<feature type="domain" description="Major facilitator superfamily (MFS) profile" evidence="5">
    <location>
        <begin position="81"/>
        <end position="459"/>
    </location>
</feature>
<evidence type="ECO:0000313" key="6">
    <source>
        <dbReference type="EMBL" id="KJZ76176.1"/>
    </source>
</evidence>
<protein>
    <recommendedName>
        <fullName evidence="5">Major facilitator superfamily (MFS) profile domain-containing protein</fullName>
    </recommendedName>
</protein>
<feature type="transmembrane region" description="Helical" evidence="4">
    <location>
        <begin position="346"/>
        <end position="365"/>
    </location>
</feature>
<gene>
    <name evidence="6" type="ORF">HIM_04632</name>
</gene>
<keyword evidence="4" id="KW-1133">Transmembrane helix</keyword>
<evidence type="ECO:0000256" key="2">
    <source>
        <dbReference type="ARBA" id="ARBA00006727"/>
    </source>
</evidence>
<reference evidence="6 7" key="1">
    <citation type="journal article" date="2014" name="Genome Biol. Evol.">
        <title>Comparative genomics and transcriptomics analyses reveal divergent lifestyle features of nematode endoparasitic fungus Hirsutella minnesotensis.</title>
        <authorList>
            <person name="Lai Y."/>
            <person name="Liu K."/>
            <person name="Zhang X."/>
            <person name="Zhang X."/>
            <person name="Li K."/>
            <person name="Wang N."/>
            <person name="Shu C."/>
            <person name="Wu Y."/>
            <person name="Wang C."/>
            <person name="Bushley K.E."/>
            <person name="Xiang M."/>
            <person name="Liu X."/>
        </authorList>
    </citation>
    <scope>NUCLEOTIDE SEQUENCE [LARGE SCALE GENOMIC DNA]</scope>
    <source>
        <strain evidence="6 7">3608</strain>
    </source>
</reference>
<evidence type="ECO:0000256" key="1">
    <source>
        <dbReference type="ARBA" id="ARBA00004141"/>
    </source>
</evidence>
<dbReference type="PANTHER" id="PTHR11360:SF315">
    <property type="entry name" value="TRANSPORTER MCH2-RELATED"/>
    <property type="match status" value="1"/>
</dbReference>
<feature type="transmembrane region" description="Helical" evidence="4">
    <location>
        <begin position="180"/>
        <end position="200"/>
    </location>
</feature>
<feature type="transmembrane region" description="Helical" evidence="4">
    <location>
        <begin position="237"/>
        <end position="257"/>
    </location>
</feature>
<dbReference type="GO" id="GO:0022857">
    <property type="term" value="F:transmembrane transporter activity"/>
    <property type="evidence" value="ECO:0007669"/>
    <property type="project" value="InterPro"/>
</dbReference>
<evidence type="ECO:0000256" key="3">
    <source>
        <dbReference type="SAM" id="MobiDB-lite"/>
    </source>
</evidence>
<dbReference type="Proteomes" id="UP000054481">
    <property type="component" value="Unassembled WGS sequence"/>
</dbReference>
<dbReference type="GO" id="GO:0016020">
    <property type="term" value="C:membrane"/>
    <property type="evidence" value="ECO:0007669"/>
    <property type="project" value="UniProtKB-SubCell"/>
</dbReference>
<dbReference type="EMBL" id="KQ030513">
    <property type="protein sequence ID" value="KJZ76176.1"/>
    <property type="molecule type" value="Genomic_DNA"/>
</dbReference>
<feature type="transmembrane region" description="Helical" evidence="4">
    <location>
        <begin position="212"/>
        <end position="231"/>
    </location>
</feature>
<accession>A0A0F7ZLA6</accession>
<comment type="subcellular location">
    <subcellularLocation>
        <location evidence="1">Membrane</location>
        <topology evidence="1">Multi-pass membrane protein</topology>
    </subcellularLocation>
</comment>